<keyword evidence="6" id="KW-1015">Disulfide bond</keyword>
<evidence type="ECO:0000256" key="5">
    <source>
        <dbReference type="ARBA" id="ARBA00023136"/>
    </source>
</evidence>
<feature type="compositionally biased region" description="Basic and acidic residues" evidence="7">
    <location>
        <begin position="193"/>
        <end position="207"/>
    </location>
</feature>
<dbReference type="GeneTree" id="ENSGT01040000240732"/>
<feature type="transmembrane region" description="Helical" evidence="8">
    <location>
        <begin position="27"/>
        <end position="46"/>
    </location>
</feature>
<evidence type="ECO:0000256" key="3">
    <source>
        <dbReference type="ARBA" id="ARBA00022692"/>
    </source>
</evidence>
<dbReference type="AlphaFoldDB" id="A0A2K6SLJ8"/>
<keyword evidence="5 8" id="KW-0472">Membrane</keyword>
<keyword evidence="3 8" id="KW-0812">Transmembrane</keyword>
<comment type="subcellular location">
    <subcellularLocation>
        <location evidence="1">Cell membrane</location>
    </subcellularLocation>
</comment>
<proteinExistence type="predicted"/>
<keyword evidence="2" id="KW-1003">Cell membrane</keyword>
<feature type="domain" description="LRRC8 pannexin-like TM region" evidence="9">
    <location>
        <begin position="59"/>
        <end position="207"/>
    </location>
</feature>
<dbReference type="STRING" id="39432.ENSSBOP00000008260"/>
<evidence type="ECO:0000313" key="11">
    <source>
        <dbReference type="Proteomes" id="UP000233220"/>
    </source>
</evidence>
<reference evidence="10" key="1">
    <citation type="submission" date="2025-08" db="UniProtKB">
        <authorList>
            <consortium name="Ensembl"/>
        </authorList>
    </citation>
    <scope>IDENTIFICATION</scope>
</reference>
<dbReference type="OMA" id="HINAICY"/>
<organism evidence="10 11">
    <name type="scientific">Saimiri boliviensis boliviensis</name>
    <name type="common">Bolivian squirrel monkey</name>
    <dbReference type="NCBI Taxonomy" id="39432"/>
    <lineage>
        <taxon>Eukaryota</taxon>
        <taxon>Metazoa</taxon>
        <taxon>Chordata</taxon>
        <taxon>Craniata</taxon>
        <taxon>Vertebrata</taxon>
        <taxon>Euteleostomi</taxon>
        <taxon>Mammalia</taxon>
        <taxon>Eutheria</taxon>
        <taxon>Euarchontoglires</taxon>
        <taxon>Primates</taxon>
        <taxon>Haplorrhini</taxon>
        <taxon>Platyrrhini</taxon>
        <taxon>Cebidae</taxon>
        <taxon>Saimiriinae</taxon>
        <taxon>Saimiri</taxon>
    </lineage>
</organism>
<keyword evidence="11" id="KW-1185">Reference proteome</keyword>
<dbReference type="Ensembl" id="ENSSBOT00000025018.1">
    <property type="protein sequence ID" value="ENSSBOP00000008260.1"/>
    <property type="gene ID" value="ENSSBOG00000021040.1"/>
</dbReference>
<evidence type="ECO:0000256" key="7">
    <source>
        <dbReference type="SAM" id="MobiDB-lite"/>
    </source>
</evidence>
<evidence type="ECO:0000259" key="9">
    <source>
        <dbReference type="Pfam" id="PF12534"/>
    </source>
</evidence>
<keyword evidence="4 8" id="KW-1133">Transmembrane helix</keyword>
<sequence>MITLTELKCFLADAQSSYHILKPWWDVFWYSNTLIMLLLVGLLPGAHQLTQSRDLRCLHTKRNLTITQYSHINAICYEKQLHWFAKFSLYLVLLHTLFFTACSNFRLHYPSTSSRLEHFVAILYKSFNSPWTTCTLSETVAEQSVRPLKLSESKILLSSSGCSADIDSSKQSLSYLQSGLESAGIGSPTSSGLDKKEGQQAKVIFEK</sequence>
<evidence type="ECO:0000256" key="6">
    <source>
        <dbReference type="ARBA" id="ARBA00023157"/>
    </source>
</evidence>
<evidence type="ECO:0000256" key="2">
    <source>
        <dbReference type="ARBA" id="ARBA00022475"/>
    </source>
</evidence>
<evidence type="ECO:0000256" key="1">
    <source>
        <dbReference type="ARBA" id="ARBA00004236"/>
    </source>
</evidence>
<evidence type="ECO:0000313" key="10">
    <source>
        <dbReference type="Ensembl" id="ENSSBOP00000008260.1"/>
    </source>
</evidence>
<evidence type="ECO:0000256" key="4">
    <source>
        <dbReference type="ARBA" id="ARBA00022989"/>
    </source>
</evidence>
<dbReference type="InterPro" id="IPR021040">
    <property type="entry name" value="LRRC8_Pannexin-like"/>
</dbReference>
<dbReference type="Proteomes" id="UP000233220">
    <property type="component" value="Unplaced"/>
</dbReference>
<evidence type="ECO:0000256" key="8">
    <source>
        <dbReference type="SAM" id="Phobius"/>
    </source>
</evidence>
<dbReference type="GO" id="GO:0005886">
    <property type="term" value="C:plasma membrane"/>
    <property type="evidence" value="ECO:0007669"/>
    <property type="project" value="UniProtKB-SubCell"/>
</dbReference>
<name>A0A2K6SLJ8_SAIBB</name>
<feature type="transmembrane region" description="Helical" evidence="8">
    <location>
        <begin position="87"/>
        <end position="107"/>
    </location>
</feature>
<accession>A0A2K6SLJ8</accession>
<feature type="region of interest" description="Disordered" evidence="7">
    <location>
        <begin position="181"/>
        <end position="207"/>
    </location>
</feature>
<reference evidence="10" key="2">
    <citation type="submission" date="2025-09" db="UniProtKB">
        <authorList>
            <consortium name="Ensembl"/>
        </authorList>
    </citation>
    <scope>IDENTIFICATION</scope>
</reference>
<dbReference type="Pfam" id="PF12534">
    <property type="entry name" value="Pannexin_like"/>
    <property type="match status" value="1"/>
</dbReference>
<protein>
    <recommendedName>
        <fullName evidence="9">LRRC8 pannexin-like TM region domain-containing protein</fullName>
    </recommendedName>
</protein>